<keyword evidence="2" id="KW-1185">Reference proteome</keyword>
<feature type="region of interest" description="Disordered" evidence="1">
    <location>
        <begin position="891"/>
        <end position="913"/>
    </location>
</feature>
<evidence type="ECO:0000256" key="1">
    <source>
        <dbReference type="SAM" id="MobiDB-lite"/>
    </source>
</evidence>
<feature type="compositionally biased region" description="Basic and acidic residues" evidence="1">
    <location>
        <begin position="893"/>
        <end position="913"/>
    </location>
</feature>
<dbReference type="STRING" id="224129.A0A1W4X8P6"/>
<dbReference type="KEGG" id="apln:108739346"/>
<feature type="region of interest" description="Disordered" evidence="1">
    <location>
        <begin position="164"/>
        <end position="184"/>
    </location>
</feature>
<organism evidence="2 4">
    <name type="scientific">Agrilus planipennis</name>
    <name type="common">Emerald ash borer</name>
    <name type="synonym">Agrilus marcopoli</name>
    <dbReference type="NCBI Taxonomy" id="224129"/>
    <lineage>
        <taxon>Eukaryota</taxon>
        <taxon>Metazoa</taxon>
        <taxon>Ecdysozoa</taxon>
        <taxon>Arthropoda</taxon>
        <taxon>Hexapoda</taxon>
        <taxon>Insecta</taxon>
        <taxon>Pterygota</taxon>
        <taxon>Neoptera</taxon>
        <taxon>Endopterygota</taxon>
        <taxon>Coleoptera</taxon>
        <taxon>Polyphaga</taxon>
        <taxon>Elateriformia</taxon>
        <taxon>Buprestoidea</taxon>
        <taxon>Buprestidae</taxon>
        <taxon>Agrilinae</taxon>
        <taxon>Agrilus</taxon>
    </lineage>
</organism>
<evidence type="ECO:0000313" key="3">
    <source>
        <dbReference type="RefSeq" id="XP_018328709.1"/>
    </source>
</evidence>
<evidence type="ECO:0000313" key="4">
    <source>
        <dbReference type="RefSeq" id="XP_018328710.1"/>
    </source>
</evidence>
<accession>A0A1W4X8P6</accession>
<feature type="compositionally biased region" description="Basic and acidic residues" evidence="1">
    <location>
        <begin position="250"/>
        <end position="260"/>
    </location>
</feature>
<dbReference type="RefSeq" id="XP_018328710.1">
    <property type="nucleotide sequence ID" value="XM_018473208.1"/>
</dbReference>
<proteinExistence type="predicted"/>
<protein>
    <submittedName>
        <fullName evidence="3 4">Uncharacterized protein LOC108739346 isoform X1</fullName>
    </submittedName>
</protein>
<feature type="compositionally biased region" description="Low complexity" evidence="1">
    <location>
        <begin position="231"/>
        <end position="245"/>
    </location>
</feature>
<feature type="compositionally biased region" description="Basic residues" evidence="1">
    <location>
        <begin position="268"/>
        <end position="279"/>
    </location>
</feature>
<feature type="compositionally biased region" description="Low complexity" evidence="1">
    <location>
        <begin position="79"/>
        <end position="89"/>
    </location>
</feature>
<sequence length="1066" mass="120657">MRVSTSSNGRCWGRRLPIRNLFGRFLNELSERLRLRRGRGDTSEDDEGLPHSPCNSPTTTDSPFVPINDHNTKSHSTCSDGSLLSMGSSDTEEDSIGLQSSRHSSKVSLFEKKIIEKQDSDFGIGLTSISTPLNHAAAHHRVAVRPKRTHGAPRRKNIQQLSGTTLPTTPEVNEEWSANRSLTPESTKEIFSEINAGMNLSSNRTQVSNETRLKCSSLPPGLAGPEDLSKLSRSQSSVGSKSQNSIGPVEEGHEEKDQKSHSIFGRFFPRRSGRKKKATSKQETVSIFPYSSAQLQTNRSIKTNVSVKPTLLQRTGPAARQRVQPIDIPASPELMNRHTEQHGAPKASPEILTGTSPLQQELQNHFKNHAFTVNANGAKPPRPPVESPKSPKLLKEETKIKHFENRGEFKTKHFDMKEECMHKPKITGLSSLQQRAMHHNYELDEIGFKSLTDLPSNETLIEHKSVAKSHSFKDGKTVNDCNSNEIAKQKIFCQFMVTDSNKENSSRDIQTKYETTETPQEIVNAEKQLFHRLDSNESINSINSNRTSSTEYLDSLTTNNDVIVCGPSHKAVVSVCNTSESEKNCFIRSIESESVIEEKTERYIQTDEQKNVNEIAAKEKNMQEQTNKEQRISVTKIQLKQTCNSSNFKKSIPEFLNIQLNKVDPKPIKNIVLTANLHSPKNVDSDVEHKLKNTFNFEMISPKLDNRRRRFSRDEIEIFEKDNCPNDSKKSPTDSISALSSPTSNHFYKKNADDQFQYPPPIKKCNEEIKSCKSLLKSKSNSLEIVDCIRKSPDDLDIKSLQSSLDKLDCTKSEISNSSRTSSASSLQNGVISDCITYRRKSGGRKREEDEPELMKVFARRSLKIKDEDEEILQEEIRKFKKEDLTVDTNSLKSRDSDKENQHDSPLESRTLPFRDKDANRLAVVENIRESEKAIKEPSQNDSVEVIFRKPFNNKFSGFPRSTSLNMPRVQESIVQGKIHTHGSFAEKSKTEKIDTNSKSWINISKQQEDIKEQVFKTIIQSEVIHDISTKSDLENKDFPTLPKNFIQRKAEWEKRAQEALKKKSP</sequence>
<feature type="compositionally biased region" description="Polar residues" evidence="1">
    <location>
        <begin position="201"/>
        <end position="210"/>
    </location>
</feature>
<gene>
    <name evidence="3 4" type="primary">LOC108739346</name>
</gene>
<feature type="compositionally biased region" description="Polar residues" evidence="1">
    <location>
        <begin position="53"/>
        <end position="62"/>
    </location>
</feature>
<feature type="compositionally biased region" description="Basic and acidic residues" evidence="1">
    <location>
        <begin position="722"/>
        <end position="732"/>
    </location>
</feature>
<dbReference type="RefSeq" id="XP_018328709.1">
    <property type="nucleotide sequence ID" value="XM_018473207.1"/>
</dbReference>
<feature type="region of interest" description="Disordered" evidence="1">
    <location>
        <begin position="201"/>
        <end position="283"/>
    </location>
</feature>
<dbReference type="OrthoDB" id="6621371at2759"/>
<name>A0A1W4X8P6_AGRPL</name>
<dbReference type="Proteomes" id="UP000192223">
    <property type="component" value="Unplaced"/>
</dbReference>
<feature type="region of interest" description="Disordered" evidence="1">
    <location>
        <begin position="722"/>
        <end position="742"/>
    </location>
</feature>
<dbReference type="AlphaFoldDB" id="A0A1W4X8P6"/>
<dbReference type="GeneID" id="108739346"/>
<feature type="compositionally biased region" description="Polar residues" evidence="1">
    <location>
        <begin position="733"/>
        <end position="742"/>
    </location>
</feature>
<reference evidence="3 4" key="1">
    <citation type="submission" date="2025-04" db="UniProtKB">
        <authorList>
            <consortium name="RefSeq"/>
        </authorList>
    </citation>
    <scope>IDENTIFICATION</scope>
    <source>
        <tissue evidence="3 4">Entire body</tissue>
    </source>
</reference>
<evidence type="ECO:0000313" key="2">
    <source>
        <dbReference type="Proteomes" id="UP000192223"/>
    </source>
</evidence>
<feature type="region of interest" description="Disordered" evidence="1">
    <location>
        <begin position="37"/>
        <end position="100"/>
    </location>
</feature>